<name>A0A8J8NR09_HALGN</name>
<dbReference type="InterPro" id="IPR045270">
    <property type="entry name" value="STKc_AGC"/>
</dbReference>
<evidence type="ECO:0000256" key="7">
    <source>
        <dbReference type="SAM" id="MobiDB-lite"/>
    </source>
</evidence>
<dbReference type="GO" id="GO:0004674">
    <property type="term" value="F:protein serine/threonine kinase activity"/>
    <property type="evidence" value="ECO:0007669"/>
    <property type="project" value="UniProtKB-KW"/>
</dbReference>
<evidence type="ECO:0000313" key="10">
    <source>
        <dbReference type="EMBL" id="TNV79928.1"/>
    </source>
</evidence>
<dbReference type="Pfam" id="PF00069">
    <property type="entry name" value="Pkinase"/>
    <property type="match status" value="1"/>
</dbReference>
<keyword evidence="3" id="KW-0808">Transferase</keyword>
<dbReference type="InterPro" id="IPR008271">
    <property type="entry name" value="Ser/Thr_kinase_AS"/>
</dbReference>
<dbReference type="SMART" id="SM00133">
    <property type="entry name" value="S_TK_X"/>
    <property type="match status" value="1"/>
</dbReference>
<keyword evidence="6" id="KW-0067">ATP-binding</keyword>
<dbReference type="InterPro" id="IPR011009">
    <property type="entry name" value="Kinase-like_dom_sf"/>
</dbReference>
<keyword evidence="4" id="KW-0547">Nucleotide-binding</keyword>
<evidence type="ECO:0000259" key="8">
    <source>
        <dbReference type="PROSITE" id="PS50011"/>
    </source>
</evidence>
<dbReference type="PROSITE" id="PS51285">
    <property type="entry name" value="AGC_KINASE_CTER"/>
    <property type="match status" value="1"/>
</dbReference>
<evidence type="ECO:0000256" key="3">
    <source>
        <dbReference type="ARBA" id="ARBA00022679"/>
    </source>
</evidence>
<accession>A0A8J8NR09</accession>
<evidence type="ECO:0008006" key="12">
    <source>
        <dbReference type="Google" id="ProtNLM"/>
    </source>
</evidence>
<dbReference type="Gene3D" id="3.30.200.20">
    <property type="entry name" value="Phosphorylase Kinase, domain 1"/>
    <property type="match status" value="2"/>
</dbReference>
<dbReference type="Proteomes" id="UP000785679">
    <property type="component" value="Unassembled WGS sequence"/>
</dbReference>
<feature type="domain" description="Protein kinase" evidence="8">
    <location>
        <begin position="19"/>
        <end position="322"/>
    </location>
</feature>
<dbReference type="OrthoDB" id="63267at2759"/>
<dbReference type="Pfam" id="PF00433">
    <property type="entry name" value="Pkinase_C"/>
    <property type="match status" value="1"/>
</dbReference>
<evidence type="ECO:0000259" key="9">
    <source>
        <dbReference type="PROSITE" id="PS51285"/>
    </source>
</evidence>
<dbReference type="PANTHER" id="PTHR24351">
    <property type="entry name" value="RIBOSOMAL PROTEIN S6 KINASE"/>
    <property type="match status" value="1"/>
</dbReference>
<dbReference type="InterPro" id="IPR000719">
    <property type="entry name" value="Prot_kinase_dom"/>
</dbReference>
<proteinExistence type="predicted"/>
<evidence type="ECO:0000256" key="6">
    <source>
        <dbReference type="ARBA" id="ARBA00022840"/>
    </source>
</evidence>
<evidence type="ECO:0000256" key="5">
    <source>
        <dbReference type="ARBA" id="ARBA00022777"/>
    </source>
</evidence>
<dbReference type="SUPFAM" id="SSF56112">
    <property type="entry name" value="Protein kinase-like (PK-like)"/>
    <property type="match status" value="1"/>
</dbReference>
<dbReference type="Gene3D" id="1.10.510.10">
    <property type="entry name" value="Transferase(Phosphotransferase) domain 1"/>
    <property type="match status" value="1"/>
</dbReference>
<feature type="compositionally biased region" description="Polar residues" evidence="7">
    <location>
        <begin position="413"/>
        <end position="432"/>
    </location>
</feature>
<protein>
    <recommendedName>
        <fullName evidence="12">Non-specific serine/threonine protein kinase</fullName>
    </recommendedName>
</protein>
<keyword evidence="5" id="KW-0418">Kinase</keyword>
<dbReference type="GO" id="GO:0005524">
    <property type="term" value="F:ATP binding"/>
    <property type="evidence" value="ECO:0007669"/>
    <property type="project" value="UniProtKB-KW"/>
</dbReference>
<dbReference type="SMART" id="SM00220">
    <property type="entry name" value="S_TKc"/>
    <property type="match status" value="1"/>
</dbReference>
<evidence type="ECO:0000256" key="2">
    <source>
        <dbReference type="ARBA" id="ARBA00022553"/>
    </source>
</evidence>
<feature type="domain" description="AGC-kinase C-terminal" evidence="9">
    <location>
        <begin position="323"/>
        <end position="395"/>
    </location>
</feature>
<evidence type="ECO:0000313" key="11">
    <source>
        <dbReference type="Proteomes" id="UP000785679"/>
    </source>
</evidence>
<evidence type="ECO:0000256" key="4">
    <source>
        <dbReference type="ARBA" id="ARBA00022741"/>
    </source>
</evidence>
<dbReference type="PROSITE" id="PS00108">
    <property type="entry name" value="PROTEIN_KINASE_ST"/>
    <property type="match status" value="1"/>
</dbReference>
<dbReference type="InterPro" id="IPR017892">
    <property type="entry name" value="Pkinase_C"/>
</dbReference>
<dbReference type="FunFam" id="1.10.510.10:FF:000008">
    <property type="entry name" value="Non-specific serine/threonine protein kinase"/>
    <property type="match status" value="1"/>
</dbReference>
<dbReference type="CDD" id="cd05123">
    <property type="entry name" value="STKc_AGC"/>
    <property type="match status" value="1"/>
</dbReference>
<dbReference type="EMBL" id="RRYP01008217">
    <property type="protein sequence ID" value="TNV79928.1"/>
    <property type="molecule type" value="Genomic_DNA"/>
</dbReference>
<dbReference type="PROSITE" id="PS50011">
    <property type="entry name" value="PROTEIN_KINASE_DOM"/>
    <property type="match status" value="1"/>
</dbReference>
<evidence type="ECO:0000256" key="1">
    <source>
        <dbReference type="ARBA" id="ARBA00022527"/>
    </source>
</evidence>
<feature type="region of interest" description="Disordered" evidence="7">
    <location>
        <begin position="413"/>
        <end position="438"/>
    </location>
</feature>
<sequence length="438" mass="49728">MSTNVKKSFVQGQLSKDNFKILKVIGRGSFGKVFLVEKKRSPSSIEISGGNLRKSVATTPSHRDTIKASFMNSGPQYYAMKVLKKANLLERNQIDHTKTEREVLQQAQSPFLMKMHYAFQTEDKLYMVMDFLNGGELFYHLRRELRFDEDRIRFYAAEIILGLEALHKSGIIYRDLKPENILLDEEGHIRLTDFGLSKQGIFKQNEDQTFTICGTPEYLAPEIIMGEGHGKAVDWWSLGTLIYEMLVGRPPFQNQNKMQLLYTIATRKVDFSPVQKAGASPALYNLLRKLMHPDPHKRLGGGTAGDATNSSDADELKNHPFFKDVDWEAVGQKAIPPPFKPVVKGEKDTSNIDKQFLGERPVDSPVHNKLTFSQQEKVYFDQFTFNRENDEFLIVENNEGDDYAFTDAFKQIPSSLERQQEETGVSAGQQTPAGEIEG</sequence>
<organism evidence="10 11">
    <name type="scientific">Halteria grandinella</name>
    <dbReference type="NCBI Taxonomy" id="5974"/>
    <lineage>
        <taxon>Eukaryota</taxon>
        <taxon>Sar</taxon>
        <taxon>Alveolata</taxon>
        <taxon>Ciliophora</taxon>
        <taxon>Intramacronucleata</taxon>
        <taxon>Spirotrichea</taxon>
        <taxon>Stichotrichia</taxon>
        <taxon>Sporadotrichida</taxon>
        <taxon>Halteriidae</taxon>
        <taxon>Halteria</taxon>
    </lineage>
</organism>
<reference evidence="10" key="1">
    <citation type="submission" date="2019-06" db="EMBL/GenBank/DDBJ databases">
        <authorList>
            <person name="Zheng W."/>
        </authorList>
    </citation>
    <scope>NUCLEOTIDE SEQUENCE</scope>
    <source>
        <strain evidence="10">QDHG01</strain>
    </source>
</reference>
<keyword evidence="11" id="KW-1185">Reference proteome</keyword>
<gene>
    <name evidence="10" type="ORF">FGO68_gene6085</name>
</gene>
<dbReference type="AlphaFoldDB" id="A0A8J8NR09"/>
<keyword evidence="1" id="KW-0723">Serine/threonine-protein kinase</keyword>
<keyword evidence="2" id="KW-0597">Phosphoprotein</keyword>
<dbReference type="InterPro" id="IPR000961">
    <property type="entry name" value="AGC-kinase_C"/>
</dbReference>
<comment type="caution">
    <text evidence="10">The sequence shown here is derived from an EMBL/GenBank/DDBJ whole genome shotgun (WGS) entry which is preliminary data.</text>
</comment>